<dbReference type="Proteomes" id="UP000222542">
    <property type="component" value="Unassembled WGS sequence"/>
</dbReference>
<keyword evidence="2" id="KW-1185">Reference proteome</keyword>
<dbReference type="Gramene" id="PHT70251">
    <property type="protein sequence ID" value="PHT70251"/>
    <property type="gene ID" value="T459_25355"/>
</dbReference>
<comment type="caution">
    <text evidence="1">The sequence shown here is derived from an EMBL/GenBank/DDBJ whole genome shotgun (WGS) entry which is preliminary data.</text>
</comment>
<sequence length="118" mass="13144">MKKKASYTGEAEKAACTVSKLQAYKTRPKEFGALEFSTGNGKMSFSIVMYYYNGLLENYSNRIFLRIEQFSFSRQCASGLNPAVREASTYTGSGKAAVELAFDFPIVYLKFNSNLALV</sequence>
<dbReference type="AlphaFoldDB" id="A0A2G2YKX4"/>
<gene>
    <name evidence="1" type="ORF">T459_25355</name>
</gene>
<accession>A0A2G2YKX4</accession>
<evidence type="ECO:0000313" key="2">
    <source>
        <dbReference type="Proteomes" id="UP000222542"/>
    </source>
</evidence>
<proteinExistence type="predicted"/>
<name>A0A2G2YKX4_CAPAN</name>
<protein>
    <submittedName>
        <fullName evidence="1">Uncharacterized protein</fullName>
    </submittedName>
</protein>
<reference evidence="1 2" key="1">
    <citation type="journal article" date="2014" name="Nat. Genet.">
        <title>Genome sequence of the hot pepper provides insights into the evolution of pungency in Capsicum species.</title>
        <authorList>
            <person name="Kim S."/>
            <person name="Park M."/>
            <person name="Yeom S.I."/>
            <person name="Kim Y.M."/>
            <person name="Lee J.M."/>
            <person name="Lee H.A."/>
            <person name="Seo E."/>
            <person name="Choi J."/>
            <person name="Cheong K."/>
            <person name="Kim K.T."/>
            <person name="Jung K."/>
            <person name="Lee G.W."/>
            <person name="Oh S.K."/>
            <person name="Bae C."/>
            <person name="Kim S.B."/>
            <person name="Lee H.Y."/>
            <person name="Kim S.Y."/>
            <person name="Kim M.S."/>
            <person name="Kang B.C."/>
            <person name="Jo Y.D."/>
            <person name="Yang H.B."/>
            <person name="Jeong H.J."/>
            <person name="Kang W.H."/>
            <person name="Kwon J.K."/>
            <person name="Shin C."/>
            <person name="Lim J.Y."/>
            <person name="Park J.H."/>
            <person name="Huh J.H."/>
            <person name="Kim J.S."/>
            <person name="Kim B.D."/>
            <person name="Cohen O."/>
            <person name="Paran I."/>
            <person name="Suh M.C."/>
            <person name="Lee S.B."/>
            <person name="Kim Y.K."/>
            <person name="Shin Y."/>
            <person name="Noh S.J."/>
            <person name="Park J."/>
            <person name="Seo Y.S."/>
            <person name="Kwon S.Y."/>
            <person name="Kim H.A."/>
            <person name="Park J.M."/>
            <person name="Kim H.J."/>
            <person name="Choi S.B."/>
            <person name="Bosland P.W."/>
            <person name="Reeves G."/>
            <person name="Jo S.H."/>
            <person name="Lee B.W."/>
            <person name="Cho H.T."/>
            <person name="Choi H.S."/>
            <person name="Lee M.S."/>
            <person name="Yu Y."/>
            <person name="Do Choi Y."/>
            <person name="Park B.S."/>
            <person name="van Deynze A."/>
            <person name="Ashrafi H."/>
            <person name="Hill T."/>
            <person name="Kim W.T."/>
            <person name="Pai H.S."/>
            <person name="Ahn H.K."/>
            <person name="Yeam I."/>
            <person name="Giovannoni J.J."/>
            <person name="Rose J.K."/>
            <person name="Sorensen I."/>
            <person name="Lee S.J."/>
            <person name="Kim R.W."/>
            <person name="Choi I.Y."/>
            <person name="Choi B.S."/>
            <person name="Lim J.S."/>
            <person name="Lee Y.H."/>
            <person name="Choi D."/>
        </authorList>
    </citation>
    <scope>NUCLEOTIDE SEQUENCE [LARGE SCALE GENOMIC DNA]</scope>
    <source>
        <strain evidence="2">cv. CM334</strain>
    </source>
</reference>
<reference evidence="1 2" key="2">
    <citation type="journal article" date="2017" name="Genome Biol.">
        <title>New reference genome sequences of hot pepper reveal the massive evolution of plant disease-resistance genes by retroduplication.</title>
        <authorList>
            <person name="Kim S."/>
            <person name="Park J."/>
            <person name="Yeom S.I."/>
            <person name="Kim Y.M."/>
            <person name="Seo E."/>
            <person name="Kim K.T."/>
            <person name="Kim M.S."/>
            <person name="Lee J.M."/>
            <person name="Cheong K."/>
            <person name="Shin H.S."/>
            <person name="Kim S.B."/>
            <person name="Han K."/>
            <person name="Lee J."/>
            <person name="Park M."/>
            <person name="Lee H.A."/>
            <person name="Lee H.Y."/>
            <person name="Lee Y."/>
            <person name="Oh S."/>
            <person name="Lee J.H."/>
            <person name="Choi E."/>
            <person name="Choi E."/>
            <person name="Lee S.E."/>
            <person name="Jeon J."/>
            <person name="Kim H."/>
            <person name="Choi G."/>
            <person name="Song H."/>
            <person name="Lee J."/>
            <person name="Lee S.C."/>
            <person name="Kwon J.K."/>
            <person name="Lee H.Y."/>
            <person name="Koo N."/>
            <person name="Hong Y."/>
            <person name="Kim R.W."/>
            <person name="Kang W.H."/>
            <person name="Huh J.H."/>
            <person name="Kang B.C."/>
            <person name="Yang T.J."/>
            <person name="Lee Y.H."/>
            <person name="Bennetzen J.L."/>
            <person name="Choi D."/>
        </authorList>
    </citation>
    <scope>NUCLEOTIDE SEQUENCE [LARGE SCALE GENOMIC DNA]</scope>
    <source>
        <strain evidence="2">cv. CM334</strain>
    </source>
</reference>
<evidence type="ECO:0000313" key="1">
    <source>
        <dbReference type="EMBL" id="PHT70251.1"/>
    </source>
</evidence>
<dbReference type="EMBL" id="AYRZ02000010">
    <property type="protein sequence ID" value="PHT70251.1"/>
    <property type="molecule type" value="Genomic_DNA"/>
</dbReference>
<organism evidence="1 2">
    <name type="scientific">Capsicum annuum</name>
    <name type="common">Capsicum pepper</name>
    <dbReference type="NCBI Taxonomy" id="4072"/>
    <lineage>
        <taxon>Eukaryota</taxon>
        <taxon>Viridiplantae</taxon>
        <taxon>Streptophyta</taxon>
        <taxon>Embryophyta</taxon>
        <taxon>Tracheophyta</taxon>
        <taxon>Spermatophyta</taxon>
        <taxon>Magnoliopsida</taxon>
        <taxon>eudicotyledons</taxon>
        <taxon>Gunneridae</taxon>
        <taxon>Pentapetalae</taxon>
        <taxon>asterids</taxon>
        <taxon>lamiids</taxon>
        <taxon>Solanales</taxon>
        <taxon>Solanaceae</taxon>
        <taxon>Solanoideae</taxon>
        <taxon>Capsiceae</taxon>
        <taxon>Capsicum</taxon>
    </lineage>
</organism>